<dbReference type="Proteomes" id="UP000446768">
    <property type="component" value="Unassembled WGS sequence"/>
</dbReference>
<feature type="domain" description="Histidine kinase" evidence="13">
    <location>
        <begin position="394"/>
        <end position="618"/>
    </location>
</feature>
<comment type="function">
    <text evidence="9">Member of the two-component regulatory system BvgS/BvgA. Phosphorylates BvgA via a four-step phosphorelay in response to environmental signals.</text>
</comment>
<evidence type="ECO:0000259" key="16">
    <source>
        <dbReference type="PROSITE" id="PS50113"/>
    </source>
</evidence>
<keyword evidence="18" id="KW-1185">Reference proteome</keyword>
<feature type="domain" description="PAC" evidence="16">
    <location>
        <begin position="321"/>
        <end position="376"/>
    </location>
</feature>
<dbReference type="InterPro" id="IPR013656">
    <property type="entry name" value="PAS_4"/>
</dbReference>
<dbReference type="CDD" id="cd16922">
    <property type="entry name" value="HATPase_EvgS-ArcB-TorS-like"/>
    <property type="match status" value="1"/>
</dbReference>
<feature type="domain" description="Response regulatory" evidence="14">
    <location>
        <begin position="641"/>
        <end position="757"/>
    </location>
</feature>
<dbReference type="PROSITE" id="PS50109">
    <property type="entry name" value="HIS_KIN"/>
    <property type="match status" value="1"/>
</dbReference>
<keyword evidence="6" id="KW-0418">Kinase</keyword>
<dbReference type="Gene3D" id="3.40.50.2300">
    <property type="match status" value="1"/>
</dbReference>
<reference evidence="17 18" key="1">
    <citation type="submission" date="2019-11" db="EMBL/GenBank/DDBJ databases">
        <title>Novel species isolated from a subtropical stream in China.</title>
        <authorList>
            <person name="Lu H."/>
        </authorList>
    </citation>
    <scope>NUCLEOTIDE SEQUENCE [LARGE SCALE GENOMIC DNA]</scope>
    <source>
        <strain evidence="17 18">FT92W</strain>
    </source>
</reference>
<feature type="modified residue" description="4-aspartylphosphate" evidence="11">
    <location>
        <position position="690"/>
    </location>
</feature>
<dbReference type="PROSITE" id="PS50110">
    <property type="entry name" value="RESPONSE_REGULATORY"/>
    <property type="match status" value="1"/>
</dbReference>
<evidence type="ECO:0000259" key="13">
    <source>
        <dbReference type="PROSITE" id="PS50109"/>
    </source>
</evidence>
<dbReference type="Pfam" id="PF00072">
    <property type="entry name" value="Response_reg"/>
    <property type="match status" value="1"/>
</dbReference>
<dbReference type="CDD" id="cd00082">
    <property type="entry name" value="HisKA"/>
    <property type="match status" value="1"/>
</dbReference>
<evidence type="ECO:0000256" key="11">
    <source>
        <dbReference type="PROSITE-ProRule" id="PRU00169"/>
    </source>
</evidence>
<dbReference type="SMART" id="SM00388">
    <property type="entry name" value="HisKA"/>
    <property type="match status" value="1"/>
</dbReference>
<dbReference type="PROSITE" id="PS50112">
    <property type="entry name" value="PAS"/>
    <property type="match status" value="1"/>
</dbReference>
<evidence type="ECO:0000313" key="17">
    <source>
        <dbReference type="EMBL" id="MRV72782.1"/>
    </source>
</evidence>
<dbReference type="SMART" id="SM00448">
    <property type="entry name" value="REC"/>
    <property type="match status" value="1"/>
</dbReference>
<gene>
    <name evidence="17" type="ORF">GJ700_13805</name>
</gene>
<evidence type="ECO:0000256" key="3">
    <source>
        <dbReference type="ARBA" id="ARBA00022553"/>
    </source>
</evidence>
<dbReference type="NCBIfam" id="TIGR00229">
    <property type="entry name" value="sensory_box"/>
    <property type="match status" value="1"/>
</dbReference>
<evidence type="ECO:0000256" key="9">
    <source>
        <dbReference type="ARBA" id="ARBA00058004"/>
    </source>
</evidence>
<evidence type="ECO:0000256" key="2">
    <source>
        <dbReference type="ARBA" id="ARBA00012438"/>
    </source>
</evidence>
<dbReference type="InterPro" id="IPR035965">
    <property type="entry name" value="PAS-like_dom_sf"/>
</dbReference>
<keyword evidence="7" id="KW-0902">Two-component regulatory system</keyword>
<dbReference type="GO" id="GO:0000155">
    <property type="term" value="F:phosphorelay sensor kinase activity"/>
    <property type="evidence" value="ECO:0007669"/>
    <property type="project" value="InterPro"/>
</dbReference>
<protein>
    <recommendedName>
        <fullName evidence="10">Virulence sensor protein BvgS</fullName>
        <ecNumber evidence="2">2.7.13.3</ecNumber>
    </recommendedName>
</protein>
<dbReference type="SUPFAM" id="SSF55874">
    <property type="entry name" value="ATPase domain of HSP90 chaperone/DNA topoisomerase II/histidine kinase"/>
    <property type="match status" value="1"/>
</dbReference>
<dbReference type="InterPro" id="IPR001789">
    <property type="entry name" value="Sig_transdc_resp-reg_receiver"/>
</dbReference>
<dbReference type="FunFam" id="3.30.565.10:FF:000010">
    <property type="entry name" value="Sensor histidine kinase RcsC"/>
    <property type="match status" value="1"/>
</dbReference>
<evidence type="ECO:0000313" key="18">
    <source>
        <dbReference type="Proteomes" id="UP000446768"/>
    </source>
</evidence>
<evidence type="ECO:0000256" key="7">
    <source>
        <dbReference type="ARBA" id="ARBA00023012"/>
    </source>
</evidence>
<dbReference type="InterPro" id="IPR003594">
    <property type="entry name" value="HATPase_dom"/>
</dbReference>
<dbReference type="Gene3D" id="3.30.565.10">
    <property type="entry name" value="Histidine kinase-like ATPase, C-terminal domain"/>
    <property type="match status" value="1"/>
</dbReference>
<dbReference type="RefSeq" id="WP_154374721.1">
    <property type="nucleotide sequence ID" value="NZ_WKJJ01000008.1"/>
</dbReference>
<keyword evidence="8" id="KW-0843">Virulence</keyword>
<keyword evidence="12" id="KW-0812">Transmembrane</keyword>
<dbReference type="Pfam" id="PF08448">
    <property type="entry name" value="PAS_4"/>
    <property type="match status" value="1"/>
</dbReference>
<dbReference type="SUPFAM" id="SSF52172">
    <property type="entry name" value="CheY-like"/>
    <property type="match status" value="1"/>
</dbReference>
<dbReference type="GO" id="GO:0005886">
    <property type="term" value="C:plasma membrane"/>
    <property type="evidence" value="ECO:0007669"/>
    <property type="project" value="TreeGrafter"/>
</dbReference>
<dbReference type="EC" id="2.7.13.3" evidence="2"/>
<dbReference type="AlphaFoldDB" id="A0A7X2LU88"/>
<dbReference type="GO" id="GO:0009927">
    <property type="term" value="F:histidine phosphotransfer kinase activity"/>
    <property type="evidence" value="ECO:0007669"/>
    <property type="project" value="TreeGrafter"/>
</dbReference>
<dbReference type="InterPro" id="IPR005467">
    <property type="entry name" value="His_kinase_dom"/>
</dbReference>
<evidence type="ECO:0000256" key="8">
    <source>
        <dbReference type="ARBA" id="ARBA00023026"/>
    </source>
</evidence>
<keyword evidence="5" id="KW-0732">Signal</keyword>
<dbReference type="SMART" id="SM00387">
    <property type="entry name" value="HATPase_c"/>
    <property type="match status" value="1"/>
</dbReference>
<keyword evidence="4" id="KW-0808">Transferase</keyword>
<evidence type="ECO:0000256" key="5">
    <source>
        <dbReference type="ARBA" id="ARBA00022729"/>
    </source>
</evidence>
<dbReference type="PANTHER" id="PTHR43047">
    <property type="entry name" value="TWO-COMPONENT HISTIDINE PROTEIN KINASE"/>
    <property type="match status" value="1"/>
</dbReference>
<evidence type="ECO:0000259" key="14">
    <source>
        <dbReference type="PROSITE" id="PS50110"/>
    </source>
</evidence>
<dbReference type="SUPFAM" id="SSF55785">
    <property type="entry name" value="PYP-like sensor domain (PAS domain)"/>
    <property type="match status" value="1"/>
</dbReference>
<dbReference type="SUPFAM" id="SSF47384">
    <property type="entry name" value="Homodimeric domain of signal transducing histidine kinase"/>
    <property type="match status" value="1"/>
</dbReference>
<evidence type="ECO:0000256" key="12">
    <source>
        <dbReference type="SAM" id="Phobius"/>
    </source>
</evidence>
<keyword evidence="3 11" id="KW-0597">Phosphoprotein</keyword>
<dbReference type="InterPro" id="IPR004358">
    <property type="entry name" value="Sig_transdc_His_kin-like_C"/>
</dbReference>
<dbReference type="CDD" id="cd17546">
    <property type="entry name" value="REC_hyHK_CKI1_RcsC-like"/>
    <property type="match status" value="1"/>
</dbReference>
<feature type="domain" description="PAS" evidence="15">
    <location>
        <begin position="252"/>
        <end position="330"/>
    </location>
</feature>
<feature type="transmembrane region" description="Helical" evidence="12">
    <location>
        <begin position="12"/>
        <end position="29"/>
    </location>
</feature>
<accession>A0A7X2LU88</accession>
<sequence length="845" mass="94637">MNQPASRTMRKSYYLITFLLLLTPALLMWQHFGMTRIIEISPRQPHGARVTDDSEHDHGNSVSSLVLSDDAIIMRCKLGPAAPYPFCKLQFLLGAAGKGVDLSQFETIVLNMRYSESPPQSIKLHLMNFEPEMSTVGDWNSQRFNEAEIKPAGQPSLAIPVNVLRTADWWRSVRKVPLSRSYARLDNVTAVELSTGYVPPGQQFTIELQSIQIRGKWISQAKLLMYLVSAWIGFGILGLASMQARTAELRQQTRYLRTLIDTLPLWVWLKDTGHRYLAVNQAKAAACGRSVEEMVGKSDQELWPPELAGSYHADDTEVITTRHRATVEQPVASENGLVWMETYRAPVLDDDGTLLGMVGVSRNINERKAAEAAREKALAEAVRLARLRSEFLAQMSHELRTPLNAILGYAQILQRDPHLTKRQTTGLATIHESGQHLLTLINDILDLARVEAGKLSLDPNDVDPSHLLRIVDDIIRVKAEEKNLSFEFRTSPALPAAVTVDDKRLRQVLLNLLGNAVKFTDRGGIVLSVQRVAALESSQSTVRLRFEVEDTGIGMSEEQLSRIFQPFEQVSDIRRREAGTGLGLAISQQLIRLMGGNIHVRSEQGKGSLFWFELDLPLASPLVTELQAPARILAYEGPRRKVLVVDDVPHNRAMLIEALQPLGFDVCDAKNGEECLAVLDDACPDLIVMDVMMPVMDGREATRRIRRMPEFAGIPIIIVTASANREEEAMNLEAGANAFIPKPIELDKLLKTIGTLLSLTWIHDERAQENAEETGDFVAPPQHEIETLYRLAKLGNMKLIMARADYLKQLDQHYIPFASRLRHLADSYQSKAVMALVERYRSNQE</sequence>
<evidence type="ECO:0000259" key="15">
    <source>
        <dbReference type="PROSITE" id="PS50112"/>
    </source>
</evidence>
<dbReference type="EMBL" id="WKJJ01000008">
    <property type="protein sequence ID" value="MRV72782.1"/>
    <property type="molecule type" value="Genomic_DNA"/>
</dbReference>
<dbReference type="PANTHER" id="PTHR43047:SF72">
    <property type="entry name" value="OSMOSENSING HISTIDINE PROTEIN KINASE SLN1"/>
    <property type="match status" value="1"/>
</dbReference>
<dbReference type="InterPro" id="IPR036890">
    <property type="entry name" value="HATPase_C_sf"/>
</dbReference>
<dbReference type="InterPro" id="IPR003661">
    <property type="entry name" value="HisK_dim/P_dom"/>
</dbReference>
<dbReference type="InterPro" id="IPR011006">
    <property type="entry name" value="CheY-like_superfamily"/>
</dbReference>
<dbReference type="Gene3D" id="3.30.450.20">
    <property type="entry name" value="PAS domain"/>
    <property type="match status" value="1"/>
</dbReference>
<dbReference type="InterPro" id="IPR000700">
    <property type="entry name" value="PAS-assoc_C"/>
</dbReference>
<dbReference type="PROSITE" id="PS50113">
    <property type="entry name" value="PAC"/>
    <property type="match status" value="1"/>
</dbReference>
<evidence type="ECO:0000256" key="6">
    <source>
        <dbReference type="ARBA" id="ARBA00022777"/>
    </source>
</evidence>
<name>A0A7X2LU88_9BURK</name>
<dbReference type="Gene3D" id="1.10.287.130">
    <property type="match status" value="1"/>
</dbReference>
<dbReference type="Pfam" id="PF02518">
    <property type="entry name" value="HATPase_c"/>
    <property type="match status" value="1"/>
</dbReference>
<dbReference type="PRINTS" id="PR00344">
    <property type="entry name" value="BCTRLSENSOR"/>
</dbReference>
<comment type="catalytic activity">
    <reaction evidence="1">
        <text>ATP + protein L-histidine = ADP + protein N-phospho-L-histidine.</text>
        <dbReference type="EC" id="2.7.13.3"/>
    </reaction>
</comment>
<comment type="caution">
    <text evidence="17">The sequence shown here is derived from an EMBL/GenBank/DDBJ whole genome shotgun (WGS) entry which is preliminary data.</text>
</comment>
<keyword evidence="12" id="KW-0472">Membrane</keyword>
<dbReference type="Pfam" id="PF00512">
    <property type="entry name" value="HisKA"/>
    <property type="match status" value="1"/>
</dbReference>
<evidence type="ECO:0000256" key="4">
    <source>
        <dbReference type="ARBA" id="ARBA00022679"/>
    </source>
</evidence>
<dbReference type="InterPro" id="IPR036097">
    <property type="entry name" value="HisK_dim/P_sf"/>
</dbReference>
<evidence type="ECO:0000256" key="1">
    <source>
        <dbReference type="ARBA" id="ARBA00000085"/>
    </source>
</evidence>
<evidence type="ECO:0000256" key="10">
    <source>
        <dbReference type="ARBA" id="ARBA00070152"/>
    </source>
</evidence>
<proteinExistence type="predicted"/>
<keyword evidence="12" id="KW-1133">Transmembrane helix</keyword>
<organism evidence="17 18">
    <name type="scientific">Pseudoduganella rivuli</name>
    <dbReference type="NCBI Taxonomy" id="2666085"/>
    <lineage>
        <taxon>Bacteria</taxon>
        <taxon>Pseudomonadati</taxon>
        <taxon>Pseudomonadota</taxon>
        <taxon>Betaproteobacteria</taxon>
        <taxon>Burkholderiales</taxon>
        <taxon>Oxalobacteraceae</taxon>
        <taxon>Telluria group</taxon>
        <taxon>Pseudoduganella</taxon>
    </lineage>
</organism>
<dbReference type="InterPro" id="IPR000014">
    <property type="entry name" value="PAS"/>
</dbReference>